<dbReference type="CDD" id="cd00009">
    <property type="entry name" value="AAA"/>
    <property type="match status" value="1"/>
</dbReference>
<dbReference type="InterPro" id="IPR027417">
    <property type="entry name" value="P-loop_NTPase"/>
</dbReference>
<name>A0A813FYW3_POLGL</name>
<reference evidence="3" key="1">
    <citation type="submission" date="2021-02" db="EMBL/GenBank/DDBJ databases">
        <authorList>
            <person name="Dougan E. K."/>
            <person name="Rhodes N."/>
            <person name="Thang M."/>
            <person name="Chan C."/>
        </authorList>
    </citation>
    <scope>NUCLEOTIDE SEQUENCE</scope>
</reference>
<dbReference type="PRINTS" id="PR00300">
    <property type="entry name" value="CLPPROTEASEA"/>
</dbReference>
<sequence>SAAPEATCDLLLQAHARLTEGLLERSVEAKLLLLAALSGEHLLLLGPPGTAKSLLARRLADVCGGRCFERLLTRFSTPEELFGPISLKALESDRLCRKTAGFLPDAEVAFLDEIFKANSAILNALLTLLNERLFDNGGERIKAPLWCAVAASNEMPEAGELDAIYDRFLLRRGVRPISDASVASFMRASLTGNERARSTSSSVFGAADAKELRKSAAQSVVFPSRLLNLVARLRLHLRDEVQPPVVLSDRRLAKAVQAIRVATHAAGGNTVTELDMLLLQHMLWDRDPNQAAAISAWLWEHMVPKVDGGDIGDIQVEGAARAQLDGLYSRDGERNGRQLFRQQDGPGYIYFDIFWRIDDGSMPGGPGSPPWYDSRDNKDSKNPPTGGWATVYAGSDPAPTLWKVVDGCGSADNSVLRAHLLLEGLDARIKNSLAQEAEFQDIQSEIRSLESSLEALVHGRLEGVAGLRSVLGYELGSTSLKSTNRCFWLEDDEVRQAEENVLPRAERAAAEVELLLCK</sequence>
<dbReference type="InterPro" id="IPR041538">
    <property type="entry name" value="RavA-like_AAA_lid"/>
</dbReference>
<feature type="region of interest" description="Disordered" evidence="1">
    <location>
        <begin position="365"/>
        <end position="387"/>
    </location>
</feature>
<protein>
    <recommendedName>
        <fullName evidence="2">AAA+ ATPase domain-containing protein</fullName>
    </recommendedName>
</protein>
<dbReference type="Pfam" id="PF17868">
    <property type="entry name" value="AAA_lid_8"/>
    <property type="match status" value="1"/>
</dbReference>
<dbReference type="GO" id="GO:0005524">
    <property type="term" value="F:ATP binding"/>
    <property type="evidence" value="ECO:0007669"/>
    <property type="project" value="InterPro"/>
</dbReference>
<evidence type="ECO:0000313" key="3">
    <source>
        <dbReference type="EMBL" id="CAE8615788.1"/>
    </source>
</evidence>
<dbReference type="Gene3D" id="3.40.50.300">
    <property type="entry name" value="P-loop containing nucleotide triphosphate hydrolases"/>
    <property type="match status" value="1"/>
</dbReference>
<dbReference type="InterPro" id="IPR050513">
    <property type="entry name" value="RavA_ATPases"/>
</dbReference>
<dbReference type="SMART" id="SM00382">
    <property type="entry name" value="AAA"/>
    <property type="match status" value="1"/>
</dbReference>
<dbReference type="InterPro" id="IPR001270">
    <property type="entry name" value="ClpA/B"/>
</dbReference>
<dbReference type="PANTHER" id="PTHR32204:SF0">
    <property type="entry name" value="ATPASE RAVA"/>
    <property type="match status" value="1"/>
</dbReference>
<evidence type="ECO:0000313" key="4">
    <source>
        <dbReference type="Proteomes" id="UP000654075"/>
    </source>
</evidence>
<dbReference type="SUPFAM" id="SSF52540">
    <property type="entry name" value="P-loop containing nucleoside triphosphate hydrolases"/>
    <property type="match status" value="1"/>
</dbReference>
<gene>
    <name evidence="3" type="ORF">PGLA1383_LOCUS33497</name>
</gene>
<dbReference type="InterPro" id="IPR045427">
    <property type="entry name" value="MoxR"/>
</dbReference>
<dbReference type="Proteomes" id="UP000654075">
    <property type="component" value="Unassembled WGS sequence"/>
</dbReference>
<dbReference type="Pfam" id="PF20030">
    <property type="entry name" value="bpMoxR"/>
    <property type="match status" value="1"/>
</dbReference>
<proteinExistence type="predicted"/>
<dbReference type="PANTHER" id="PTHR32204">
    <property type="entry name" value="ATPASE RAVA"/>
    <property type="match status" value="1"/>
</dbReference>
<keyword evidence="4" id="KW-1185">Reference proteome</keyword>
<accession>A0A813FYW3</accession>
<evidence type="ECO:0000256" key="1">
    <source>
        <dbReference type="SAM" id="MobiDB-lite"/>
    </source>
</evidence>
<feature type="non-terminal residue" evidence="3">
    <location>
        <position position="1"/>
    </location>
</feature>
<comment type="caution">
    <text evidence="3">The sequence shown here is derived from an EMBL/GenBank/DDBJ whole genome shotgun (WGS) entry which is preliminary data.</text>
</comment>
<dbReference type="OrthoDB" id="428353at2759"/>
<feature type="non-terminal residue" evidence="3">
    <location>
        <position position="518"/>
    </location>
</feature>
<feature type="domain" description="AAA+ ATPase" evidence="2">
    <location>
        <begin position="38"/>
        <end position="178"/>
    </location>
</feature>
<dbReference type="InterPro" id="IPR003593">
    <property type="entry name" value="AAA+_ATPase"/>
</dbReference>
<dbReference type="EMBL" id="CAJNNV010025708">
    <property type="protein sequence ID" value="CAE8615788.1"/>
    <property type="molecule type" value="Genomic_DNA"/>
</dbReference>
<evidence type="ECO:0000259" key="2">
    <source>
        <dbReference type="SMART" id="SM00382"/>
    </source>
</evidence>
<dbReference type="AlphaFoldDB" id="A0A813FYW3"/>
<organism evidence="3 4">
    <name type="scientific">Polarella glacialis</name>
    <name type="common">Dinoflagellate</name>
    <dbReference type="NCBI Taxonomy" id="89957"/>
    <lineage>
        <taxon>Eukaryota</taxon>
        <taxon>Sar</taxon>
        <taxon>Alveolata</taxon>
        <taxon>Dinophyceae</taxon>
        <taxon>Suessiales</taxon>
        <taxon>Suessiaceae</taxon>
        <taxon>Polarella</taxon>
    </lineage>
</organism>